<feature type="compositionally biased region" description="Low complexity" evidence="2">
    <location>
        <begin position="36"/>
        <end position="50"/>
    </location>
</feature>
<evidence type="ECO:0000313" key="3">
    <source>
        <dbReference type="EMBL" id="RVX68559.1"/>
    </source>
</evidence>
<feature type="region of interest" description="Disordered" evidence="2">
    <location>
        <begin position="415"/>
        <end position="500"/>
    </location>
</feature>
<feature type="region of interest" description="Disordered" evidence="2">
    <location>
        <begin position="159"/>
        <end position="195"/>
    </location>
</feature>
<protein>
    <recommendedName>
        <fullName evidence="5">Alpha-taxilin</fullName>
    </recommendedName>
</protein>
<proteinExistence type="inferred from homology"/>
<name>A0A438MZH1_EXOME</name>
<evidence type="ECO:0000256" key="2">
    <source>
        <dbReference type="SAM" id="MobiDB-lite"/>
    </source>
</evidence>
<organism evidence="3 4">
    <name type="scientific">Exophiala mesophila</name>
    <name type="common">Black yeast-like fungus</name>
    <dbReference type="NCBI Taxonomy" id="212818"/>
    <lineage>
        <taxon>Eukaryota</taxon>
        <taxon>Fungi</taxon>
        <taxon>Dikarya</taxon>
        <taxon>Ascomycota</taxon>
        <taxon>Pezizomycotina</taxon>
        <taxon>Eurotiomycetes</taxon>
        <taxon>Chaetothyriomycetidae</taxon>
        <taxon>Chaetothyriales</taxon>
        <taxon>Herpotrichiellaceae</taxon>
        <taxon>Exophiala</taxon>
    </lineage>
</organism>
<dbReference type="VEuPathDB" id="FungiDB:PV10_02296"/>
<dbReference type="PANTHER" id="PTHR16127:SF13">
    <property type="entry name" value="GH01188P"/>
    <property type="match status" value="1"/>
</dbReference>
<comment type="similarity">
    <text evidence="1">Belongs to the taxilin family.</text>
</comment>
<feature type="compositionally biased region" description="Polar residues" evidence="2">
    <location>
        <begin position="15"/>
        <end position="25"/>
    </location>
</feature>
<dbReference type="Proteomes" id="UP000288859">
    <property type="component" value="Unassembled WGS sequence"/>
</dbReference>
<gene>
    <name evidence="3" type="ORF">B0A52_07983</name>
</gene>
<dbReference type="AlphaFoldDB" id="A0A438MZH1"/>
<feature type="region of interest" description="Disordered" evidence="2">
    <location>
        <begin position="1"/>
        <end position="119"/>
    </location>
</feature>
<dbReference type="GO" id="GO:0019905">
    <property type="term" value="F:syntaxin binding"/>
    <property type="evidence" value="ECO:0007669"/>
    <property type="project" value="InterPro"/>
</dbReference>
<sequence length="500" mass="57141">MDDPSLGRAAARRLCSSSQPVQSTFGLLHSRESSDSKPSYSPYSPPLSDSMATAAQSPTAIPGDAQDLPPPAPMAKKSKGKKEKQLSAEENAKLVQARLSQLEQEKAGEKNQQAEVDREVKKATRDLNELMNSVEGPMNRLDVVQRKYEELLAEMKKLERDHAKSKKRGDQLQKDSDKIKSEHSKTASMKDKLEKLCRELTKDNKKLKEENKKLEETGKQAREVVNDRMDELLYDVQEVMNSKTAAHSENLHLELDELFKTRCKVLADQADIRETHFKAILRHKDAEIAHLQAKHEVERRRADNEAARCRTLTSQVSTFSHTEAELRSQLNIYVEKFKQVEDTLNNSNELFLTFRKEMEEMSKKTKRLEKENLTLTRKHDQTNRNILEMAEERTRDKDDLERLRKQEQQMRNIIKSMQEQGRGGPIQQELVDEEGTESEYDEEYEDEDDEDDEGSYDAEEELAAEIVSKPVFGPVPPPEMLLKANGQRANSGGVVNGIKH</sequence>
<dbReference type="EMBL" id="NAJM01000037">
    <property type="protein sequence ID" value="RVX68559.1"/>
    <property type="molecule type" value="Genomic_DNA"/>
</dbReference>
<dbReference type="Pfam" id="PF09728">
    <property type="entry name" value="Taxilin"/>
    <property type="match status" value="1"/>
</dbReference>
<accession>A0A438MZH1</accession>
<dbReference type="InterPro" id="IPR026183">
    <property type="entry name" value="Taxilin_fam"/>
</dbReference>
<feature type="compositionally biased region" description="Basic and acidic residues" evidence="2">
    <location>
        <begin position="83"/>
        <end position="92"/>
    </location>
</feature>
<dbReference type="OrthoDB" id="425555at2759"/>
<reference evidence="3 4" key="1">
    <citation type="submission" date="2017-03" db="EMBL/GenBank/DDBJ databases">
        <title>Genomes of endolithic fungi from Antarctica.</title>
        <authorList>
            <person name="Coleine C."/>
            <person name="Masonjones S."/>
            <person name="Stajich J.E."/>
        </authorList>
    </citation>
    <scope>NUCLEOTIDE SEQUENCE [LARGE SCALE GENOMIC DNA]</scope>
    <source>
        <strain evidence="3 4">CCFEE 6314</strain>
    </source>
</reference>
<feature type="compositionally biased region" description="Acidic residues" evidence="2">
    <location>
        <begin position="430"/>
        <end position="463"/>
    </location>
</feature>
<comment type="caution">
    <text evidence="3">The sequence shown here is derived from an EMBL/GenBank/DDBJ whole genome shotgun (WGS) entry which is preliminary data.</text>
</comment>
<evidence type="ECO:0000256" key="1">
    <source>
        <dbReference type="ARBA" id="ARBA00009550"/>
    </source>
</evidence>
<dbReference type="PANTHER" id="PTHR16127">
    <property type="entry name" value="TAXILIN"/>
    <property type="match status" value="1"/>
</dbReference>
<evidence type="ECO:0000313" key="4">
    <source>
        <dbReference type="Proteomes" id="UP000288859"/>
    </source>
</evidence>
<evidence type="ECO:0008006" key="5">
    <source>
        <dbReference type="Google" id="ProtNLM"/>
    </source>
</evidence>